<evidence type="ECO:0000259" key="1">
    <source>
        <dbReference type="Pfam" id="PF13336"/>
    </source>
</evidence>
<dbReference type="InterPro" id="IPR026888">
    <property type="entry name" value="AcetylCoA_hyd_C"/>
</dbReference>
<evidence type="ECO:0000313" key="2">
    <source>
        <dbReference type="EMBL" id="GGB27910.1"/>
    </source>
</evidence>
<evidence type="ECO:0000313" key="3">
    <source>
        <dbReference type="Proteomes" id="UP000603352"/>
    </source>
</evidence>
<dbReference type="PANTHER" id="PTHR21432:SF20">
    <property type="entry name" value="ACETYL-COA HYDROLASE"/>
    <property type="match status" value="1"/>
</dbReference>
<dbReference type="Proteomes" id="UP000603352">
    <property type="component" value="Unassembled WGS sequence"/>
</dbReference>
<proteinExistence type="predicted"/>
<gene>
    <name evidence="2" type="ORF">GCM10011505_06510</name>
</gene>
<protein>
    <submittedName>
        <fullName evidence="2">4-hydroxybutyrate CoA-transferase</fullName>
    </submittedName>
</protein>
<dbReference type="Gene3D" id="3.40.1080.10">
    <property type="entry name" value="Glutaconate Coenzyme A-transferase"/>
    <property type="match status" value="1"/>
</dbReference>
<dbReference type="Gene3D" id="3.30.750.70">
    <property type="entry name" value="4-hydroxybutyrate coenzyme like domains"/>
    <property type="match status" value="1"/>
</dbReference>
<accession>A0ABQ1IA69</accession>
<dbReference type="Pfam" id="PF13336">
    <property type="entry name" value="AcetylCoA_hyd_C"/>
    <property type="match status" value="1"/>
</dbReference>
<organism evidence="2 3">
    <name type="scientific">Tistrella bauzanensis</name>
    <dbReference type="NCBI Taxonomy" id="657419"/>
    <lineage>
        <taxon>Bacteria</taxon>
        <taxon>Pseudomonadati</taxon>
        <taxon>Pseudomonadota</taxon>
        <taxon>Alphaproteobacteria</taxon>
        <taxon>Geminicoccales</taxon>
        <taxon>Geminicoccaceae</taxon>
        <taxon>Tistrella</taxon>
    </lineage>
</organism>
<dbReference type="InterPro" id="IPR046433">
    <property type="entry name" value="ActCoA_hydro"/>
</dbReference>
<reference evidence="3" key="1">
    <citation type="journal article" date="2019" name="Int. J. Syst. Evol. Microbiol.">
        <title>The Global Catalogue of Microorganisms (GCM) 10K type strain sequencing project: providing services to taxonomists for standard genome sequencing and annotation.</title>
        <authorList>
            <consortium name="The Broad Institute Genomics Platform"/>
            <consortium name="The Broad Institute Genome Sequencing Center for Infectious Disease"/>
            <person name="Wu L."/>
            <person name="Ma J."/>
        </authorList>
    </citation>
    <scope>NUCLEOTIDE SEQUENCE [LARGE SCALE GENOMIC DNA]</scope>
    <source>
        <strain evidence="3">CGMCC 1.10188</strain>
    </source>
</reference>
<dbReference type="InterPro" id="IPR038460">
    <property type="entry name" value="AcetylCoA_hyd_C_sf"/>
</dbReference>
<dbReference type="EMBL" id="BMDZ01000004">
    <property type="protein sequence ID" value="GGB27910.1"/>
    <property type="molecule type" value="Genomic_DNA"/>
</dbReference>
<name>A0ABQ1IA69_9PROT</name>
<feature type="domain" description="Acetyl-CoA hydrolase/transferase C-terminal" evidence="1">
    <location>
        <begin position="250"/>
        <end position="398"/>
    </location>
</feature>
<dbReference type="InterPro" id="IPR037171">
    <property type="entry name" value="NagB/RpiA_transferase-like"/>
</dbReference>
<keyword evidence="3" id="KW-1185">Reference proteome</keyword>
<dbReference type="SUPFAM" id="SSF100950">
    <property type="entry name" value="NagB/RpiA/CoA transferase-like"/>
    <property type="match status" value="2"/>
</dbReference>
<sequence length="419" mass="42980">MLTPGGLPDHLPRGGMVWVQGCSAWSQAVEAAIASAGDRLAGTTFTGIFVPGLNPAGRLLGGGRRLHGFFTTPDLEAAGPAATFLPLCYGAVSDHLRRLTIDAACFMVAPPDDHGICSFGPVCDFLPDLWARIPVRIGVINPRLPRSHGTAGIPLSDLTLVIEDDQELPVARPGGDGATRAIARRLAGLVPDGATLQVGLGRTPEGALAGLRGHRGLAIHSGLIGDAVVDLLEAGALRPGVSVTAGVAIGTRRLYDLTGDPAIRFRPVSYTHAPGVLAGIEGLVTVNAVNEVDLFGQGYAEMRVGGFISGPGGAVDFAQGARAGGGLRVVVLPATAAGGGISRVVPPGAGQGPVSLSRFDIDVVVTDHGIADLRGLTHDRRAEALIAAAAPAFRPALATGWEDWRRHARPIARESASPG</sequence>
<dbReference type="PANTHER" id="PTHR21432">
    <property type="entry name" value="ACETYL-COA HYDROLASE-RELATED"/>
    <property type="match status" value="1"/>
</dbReference>
<dbReference type="Gene3D" id="3.40.1080.20">
    <property type="entry name" value="Acetyl-CoA hydrolase/transferase C-terminal domain"/>
    <property type="match status" value="1"/>
</dbReference>
<comment type="caution">
    <text evidence="2">The sequence shown here is derived from an EMBL/GenBank/DDBJ whole genome shotgun (WGS) entry which is preliminary data.</text>
</comment>